<organism evidence="2 3">
    <name type="scientific">Funneliformis caledonium</name>
    <dbReference type="NCBI Taxonomy" id="1117310"/>
    <lineage>
        <taxon>Eukaryota</taxon>
        <taxon>Fungi</taxon>
        <taxon>Fungi incertae sedis</taxon>
        <taxon>Mucoromycota</taxon>
        <taxon>Glomeromycotina</taxon>
        <taxon>Glomeromycetes</taxon>
        <taxon>Glomerales</taxon>
        <taxon>Glomeraceae</taxon>
        <taxon>Funneliformis</taxon>
    </lineage>
</organism>
<evidence type="ECO:0000313" key="3">
    <source>
        <dbReference type="Proteomes" id="UP000789570"/>
    </source>
</evidence>
<feature type="non-terminal residue" evidence="2">
    <location>
        <position position="1"/>
    </location>
</feature>
<dbReference type="Proteomes" id="UP000789570">
    <property type="component" value="Unassembled WGS sequence"/>
</dbReference>
<proteinExistence type="predicted"/>
<evidence type="ECO:0000313" key="2">
    <source>
        <dbReference type="EMBL" id="CAG8756251.1"/>
    </source>
</evidence>
<gene>
    <name evidence="2" type="ORF">FCALED_LOCUS16636</name>
</gene>
<dbReference type="AlphaFoldDB" id="A0A9N9J288"/>
<feature type="region of interest" description="Disordered" evidence="1">
    <location>
        <begin position="23"/>
        <end position="42"/>
    </location>
</feature>
<accession>A0A9N9J288</accession>
<sequence length="42" mass="4885">KLEWTDPKAKLCAVCSSAHHNATTCPRRRQSPKDRNMQNLYQ</sequence>
<evidence type="ECO:0000256" key="1">
    <source>
        <dbReference type="SAM" id="MobiDB-lite"/>
    </source>
</evidence>
<feature type="non-terminal residue" evidence="2">
    <location>
        <position position="42"/>
    </location>
</feature>
<dbReference type="EMBL" id="CAJVPQ010020487">
    <property type="protein sequence ID" value="CAG8756251.1"/>
    <property type="molecule type" value="Genomic_DNA"/>
</dbReference>
<keyword evidence="3" id="KW-1185">Reference proteome</keyword>
<protein>
    <submittedName>
        <fullName evidence="2">15856_t:CDS:1</fullName>
    </submittedName>
</protein>
<name>A0A9N9J288_9GLOM</name>
<reference evidence="2" key="1">
    <citation type="submission" date="2021-06" db="EMBL/GenBank/DDBJ databases">
        <authorList>
            <person name="Kallberg Y."/>
            <person name="Tangrot J."/>
            <person name="Rosling A."/>
        </authorList>
    </citation>
    <scope>NUCLEOTIDE SEQUENCE</scope>
    <source>
        <strain evidence="2">UK204</strain>
    </source>
</reference>
<comment type="caution">
    <text evidence="2">The sequence shown here is derived from an EMBL/GenBank/DDBJ whole genome shotgun (WGS) entry which is preliminary data.</text>
</comment>